<evidence type="ECO:0000313" key="3">
    <source>
        <dbReference type="Proteomes" id="UP000253551"/>
    </source>
</evidence>
<accession>A0A367KRS9</accession>
<gene>
    <name evidence="2" type="ORF">CU098_013057</name>
</gene>
<feature type="region of interest" description="Disordered" evidence="1">
    <location>
        <begin position="1"/>
        <end position="25"/>
    </location>
</feature>
<dbReference type="STRING" id="4846.A0A367KRS9"/>
<evidence type="ECO:0000256" key="1">
    <source>
        <dbReference type="SAM" id="MobiDB-lite"/>
    </source>
</evidence>
<comment type="caution">
    <text evidence="2">The sequence shown here is derived from an EMBL/GenBank/DDBJ whole genome shotgun (WGS) entry which is preliminary data.</text>
</comment>
<feature type="non-terminal residue" evidence="2">
    <location>
        <position position="170"/>
    </location>
</feature>
<organism evidence="2 3">
    <name type="scientific">Rhizopus stolonifer</name>
    <name type="common">Rhizopus nigricans</name>
    <dbReference type="NCBI Taxonomy" id="4846"/>
    <lineage>
        <taxon>Eukaryota</taxon>
        <taxon>Fungi</taxon>
        <taxon>Fungi incertae sedis</taxon>
        <taxon>Mucoromycota</taxon>
        <taxon>Mucoromycotina</taxon>
        <taxon>Mucoromycetes</taxon>
        <taxon>Mucorales</taxon>
        <taxon>Mucorineae</taxon>
        <taxon>Rhizopodaceae</taxon>
        <taxon>Rhizopus</taxon>
    </lineage>
</organism>
<protein>
    <submittedName>
        <fullName evidence="2">Uncharacterized protein</fullName>
    </submittedName>
</protein>
<reference evidence="2 3" key="1">
    <citation type="journal article" date="2018" name="G3 (Bethesda)">
        <title>Phylogenetic and Phylogenomic Definition of Rhizopus Species.</title>
        <authorList>
            <person name="Gryganskyi A.P."/>
            <person name="Golan J."/>
            <person name="Dolatabadi S."/>
            <person name="Mondo S."/>
            <person name="Robb S."/>
            <person name="Idnurm A."/>
            <person name="Muszewska A."/>
            <person name="Steczkiewicz K."/>
            <person name="Masonjones S."/>
            <person name="Liao H.L."/>
            <person name="Gajdeczka M.T."/>
            <person name="Anike F."/>
            <person name="Vuek A."/>
            <person name="Anishchenko I.M."/>
            <person name="Voigt K."/>
            <person name="de Hoog G.S."/>
            <person name="Smith M.E."/>
            <person name="Heitman J."/>
            <person name="Vilgalys R."/>
            <person name="Stajich J.E."/>
        </authorList>
    </citation>
    <scope>NUCLEOTIDE SEQUENCE [LARGE SCALE GENOMIC DNA]</scope>
    <source>
        <strain evidence="2 3">LSU 92-RS-03</strain>
    </source>
</reference>
<dbReference type="AlphaFoldDB" id="A0A367KRS9"/>
<sequence>MTVSLQDFMGDIEGNTKPLTEADEEVLEQEKQDRLKDEECYSKASNSRVDYYKSVAFPLSGQSLSLSDTFHRRIQQLQFQWFDANSPSYLRYLGYLLWFNTTQRDTFCKTAAITPPKFQFCDWRSGPGVYQGYIWLILFTWLHAGATFDQTDLLSDQEESGNHNVDSETW</sequence>
<dbReference type="OrthoDB" id="2417874at2759"/>
<name>A0A367KRS9_RHIST</name>
<dbReference type="EMBL" id="PJQM01000646">
    <property type="protein sequence ID" value="RCI04562.1"/>
    <property type="molecule type" value="Genomic_DNA"/>
</dbReference>
<proteinExistence type="predicted"/>
<dbReference type="Proteomes" id="UP000253551">
    <property type="component" value="Unassembled WGS sequence"/>
</dbReference>
<evidence type="ECO:0000313" key="2">
    <source>
        <dbReference type="EMBL" id="RCI04562.1"/>
    </source>
</evidence>
<keyword evidence="3" id="KW-1185">Reference proteome</keyword>